<dbReference type="PANTHER" id="PTHR16121">
    <property type="entry name" value="CAP-SPECIFIC MRNA (NUCLEOSIDE-2'-O-)-METHYLTRANSFERASE 1-RELATED"/>
    <property type="match status" value="1"/>
</dbReference>
<dbReference type="SUPFAM" id="SSF53335">
    <property type="entry name" value="S-adenosyl-L-methionine-dependent methyltransferases"/>
    <property type="match status" value="1"/>
</dbReference>
<dbReference type="InterPro" id="IPR029063">
    <property type="entry name" value="SAM-dependent_MTases_sf"/>
</dbReference>
<dbReference type="Gene3D" id="3.40.50.12760">
    <property type="match status" value="1"/>
</dbReference>
<accession>A0A5J6VJ90</accession>
<organism evidence="2">
    <name type="scientific">Megaviridae environmental sample</name>
    <dbReference type="NCBI Taxonomy" id="1737588"/>
    <lineage>
        <taxon>Viruses</taxon>
        <taxon>Varidnaviria</taxon>
        <taxon>Bamfordvirae</taxon>
        <taxon>Nucleocytoviricota</taxon>
        <taxon>Megaviricetes</taxon>
        <taxon>Imitervirales</taxon>
        <taxon>Mimiviridae</taxon>
        <taxon>environmental samples</taxon>
    </lineage>
</organism>
<dbReference type="Pfam" id="PF01728">
    <property type="entry name" value="FtsJ"/>
    <property type="match status" value="1"/>
</dbReference>
<evidence type="ECO:0000259" key="1">
    <source>
        <dbReference type="Pfam" id="PF01728"/>
    </source>
</evidence>
<protein>
    <submittedName>
        <fullName evidence="2">FtsJ-like methyltransferase</fullName>
    </submittedName>
</protein>
<feature type="domain" description="Ribosomal RNA methyltransferase FtsJ" evidence="1">
    <location>
        <begin position="97"/>
        <end position="313"/>
    </location>
</feature>
<reference evidence="2" key="1">
    <citation type="journal article" date="2019" name="Philos. Trans. R. Soc. Lond., B, Biol. Sci.">
        <title>Targeted metagenomic recovery of four divergent viruses reveals shared and distinctive characteristics of giant viruses of marine eukaryotes.</title>
        <authorList>
            <person name="Needham D.M."/>
            <person name="Poirier C."/>
            <person name="Hehenberger E."/>
            <person name="Jimenez V."/>
            <person name="Swalwell J.E."/>
            <person name="Santoro A.E."/>
            <person name="Worden A.Z."/>
        </authorList>
    </citation>
    <scope>NUCLEOTIDE SEQUENCE</scope>
    <source>
        <strain evidence="2">OPacV-662</strain>
    </source>
</reference>
<dbReference type="GO" id="GO:0006370">
    <property type="term" value="P:7-methylguanosine mRNA capping"/>
    <property type="evidence" value="ECO:0007669"/>
    <property type="project" value="TreeGrafter"/>
</dbReference>
<sequence length="407" mass="46711">MDNAIDLPTQSISSNIDTTISEYMVLPLMRMGFNHYYHKTKDKIPHIDEMSKDSTGKVIKRYRVVNPFEHKLASRKNTSIDFLFHKKYLGEQNVVLNRALYKMWEMIVDYNLIPDNKKPLTSVSLAEGPGSFMQAIMVYRKHMAKSTDKDLYCGITLNDGTVMDSLKMKGGTINCVDNESRMHIFETFPDPTPEQTNGDLTKTHTIRVMKKALQNKTHKYRGAQLITADGGFTWRNENHQEQEAIPLILGEMVTGLNILGKGGNFVIKIFECYTLPTLKLMAIFSSLFNRCVLCKPATSRATNSEKYLIGLNFKGISTAENRKLLALMDKIERNEGFAVDFMSDVILTEEFLVGIRDFNISTANRQYELINRMFKYVDDKNFYGTAYQEYLKLQEQATESWCKSYLV</sequence>
<dbReference type="GO" id="GO:0032259">
    <property type="term" value="P:methylation"/>
    <property type="evidence" value="ECO:0007669"/>
    <property type="project" value="UniProtKB-KW"/>
</dbReference>
<dbReference type="InterPro" id="IPR002877">
    <property type="entry name" value="RNA_MeTrfase_FtsJ_dom"/>
</dbReference>
<dbReference type="GO" id="GO:0004483">
    <property type="term" value="F:methyltransferase cap1 activity"/>
    <property type="evidence" value="ECO:0007669"/>
    <property type="project" value="UniProtKB-ARBA"/>
</dbReference>
<keyword evidence="2" id="KW-0808">Transferase</keyword>
<proteinExistence type="predicted"/>
<name>A0A5J6VJ90_9VIRU</name>
<evidence type="ECO:0000313" key="2">
    <source>
        <dbReference type="EMBL" id="QFG73849.1"/>
    </source>
</evidence>
<dbReference type="EMBL" id="MN448271">
    <property type="protein sequence ID" value="QFG73849.1"/>
    <property type="molecule type" value="Genomic_DNA"/>
</dbReference>
<keyword evidence="2" id="KW-0489">Methyltransferase</keyword>
<dbReference type="InterPro" id="IPR050851">
    <property type="entry name" value="mRNA_Cap_2O-Ribose_MeTrfase"/>
</dbReference>